<dbReference type="InterPro" id="IPR013785">
    <property type="entry name" value="Aldolase_TIM"/>
</dbReference>
<feature type="non-terminal residue" evidence="2">
    <location>
        <position position="1"/>
    </location>
</feature>
<evidence type="ECO:0000313" key="2">
    <source>
        <dbReference type="EMBL" id="KKK55852.1"/>
    </source>
</evidence>
<accession>A0A0F8WGC5</accession>
<evidence type="ECO:0000256" key="1">
    <source>
        <dbReference type="ARBA" id="ARBA00023270"/>
    </source>
</evidence>
<dbReference type="PROSITE" id="PS00958">
    <property type="entry name" value="TRANSALDOLASE_2"/>
    <property type="match status" value="1"/>
</dbReference>
<dbReference type="EMBL" id="LAZR01065291">
    <property type="protein sequence ID" value="KKK55852.1"/>
    <property type="molecule type" value="Genomic_DNA"/>
</dbReference>
<reference evidence="2" key="1">
    <citation type="journal article" date="2015" name="Nature">
        <title>Complex archaea that bridge the gap between prokaryotes and eukaryotes.</title>
        <authorList>
            <person name="Spang A."/>
            <person name="Saw J.H."/>
            <person name="Jorgensen S.L."/>
            <person name="Zaremba-Niedzwiedzka K."/>
            <person name="Martijn J."/>
            <person name="Lind A.E."/>
            <person name="van Eijk R."/>
            <person name="Schleper C."/>
            <person name="Guy L."/>
            <person name="Ettema T.J."/>
        </authorList>
    </citation>
    <scope>NUCLEOTIDE SEQUENCE</scope>
</reference>
<dbReference type="InterPro" id="IPR018225">
    <property type="entry name" value="Transaldolase_AS"/>
</dbReference>
<evidence type="ECO:0008006" key="3">
    <source>
        <dbReference type="Google" id="ProtNLM"/>
    </source>
</evidence>
<dbReference type="AlphaFoldDB" id="A0A0F8WGC5"/>
<dbReference type="Pfam" id="PF00923">
    <property type="entry name" value="TAL_FSA"/>
    <property type="match status" value="1"/>
</dbReference>
<dbReference type="InterPro" id="IPR001585">
    <property type="entry name" value="TAL/FSA"/>
</dbReference>
<sequence>DQHGGKNGRLSIQTDPRLYRDTDALVGQAMHFDRLAPNLIVKVPVTKAGVAAIEELTYRGVSINATVSFTLPQCIAVAEAVERGLTRRENEGSDISTMGPVCTIMVGRLDDWLKTVADRQDIITDPGHLEWAGVATFKKTYKIFQQRGYRLRLLSAAFRNHMHWSEFIGGDVVISPPYKWQLRYNASDVEVIPRIDQPVDAKITEELLEKFVDFRRAYNEDGMSIEEFDTFGPTARTLRQFIQASLDLAILIRDFMIPDPDTLLVSVAQSAASKH</sequence>
<comment type="caution">
    <text evidence="2">The sequence shown here is derived from an EMBL/GenBank/DDBJ whole genome shotgun (WGS) entry which is preliminary data.</text>
</comment>
<organism evidence="2">
    <name type="scientific">marine sediment metagenome</name>
    <dbReference type="NCBI Taxonomy" id="412755"/>
    <lineage>
        <taxon>unclassified sequences</taxon>
        <taxon>metagenomes</taxon>
        <taxon>ecological metagenomes</taxon>
    </lineage>
</organism>
<name>A0A0F8WGC5_9ZZZZ</name>
<proteinExistence type="predicted"/>
<gene>
    <name evidence="2" type="ORF">LCGC14_3070410</name>
</gene>
<keyword evidence="1" id="KW-0704">Schiff base</keyword>
<dbReference type="PANTHER" id="PTHR10683">
    <property type="entry name" value="TRANSALDOLASE"/>
    <property type="match status" value="1"/>
</dbReference>
<dbReference type="SUPFAM" id="SSF51569">
    <property type="entry name" value="Aldolase"/>
    <property type="match status" value="1"/>
</dbReference>
<dbReference type="Gene3D" id="3.20.20.70">
    <property type="entry name" value="Aldolase class I"/>
    <property type="match status" value="1"/>
</dbReference>
<protein>
    <recommendedName>
        <fullName evidence="3">Transaldolase</fullName>
    </recommendedName>
</protein>
<dbReference type="GO" id="GO:0005975">
    <property type="term" value="P:carbohydrate metabolic process"/>
    <property type="evidence" value="ECO:0007669"/>
    <property type="project" value="InterPro"/>
</dbReference>